<reference evidence="2" key="1">
    <citation type="submission" date="2017-03" db="EMBL/GenBank/DDBJ databases">
        <title>Phytopthora megakarya and P. palmivora, two closely related causual agents of cacao black pod achieved similar genome size and gene model numbers by different mechanisms.</title>
        <authorList>
            <person name="Ali S."/>
            <person name="Shao J."/>
            <person name="Larry D.J."/>
            <person name="Kronmiller B."/>
            <person name="Shen D."/>
            <person name="Strem M.D."/>
            <person name="Melnick R.L."/>
            <person name="Guiltinan M.J."/>
            <person name="Tyler B.M."/>
            <person name="Meinhardt L.W."/>
            <person name="Bailey B.A."/>
        </authorList>
    </citation>
    <scope>NUCLEOTIDE SEQUENCE [LARGE SCALE GENOMIC DNA]</scope>
    <source>
        <strain evidence="2">zdho120</strain>
    </source>
</reference>
<accession>A0A225VC84</accession>
<dbReference type="AlphaFoldDB" id="A0A225VC84"/>
<name>A0A225VC84_9STRA</name>
<dbReference type="EMBL" id="NBNE01005600">
    <property type="protein sequence ID" value="OWZ03306.1"/>
    <property type="molecule type" value="Genomic_DNA"/>
</dbReference>
<dbReference type="Proteomes" id="UP000198211">
    <property type="component" value="Unassembled WGS sequence"/>
</dbReference>
<organism evidence="1 2">
    <name type="scientific">Phytophthora megakarya</name>
    <dbReference type="NCBI Taxonomy" id="4795"/>
    <lineage>
        <taxon>Eukaryota</taxon>
        <taxon>Sar</taxon>
        <taxon>Stramenopiles</taxon>
        <taxon>Oomycota</taxon>
        <taxon>Peronosporomycetes</taxon>
        <taxon>Peronosporales</taxon>
        <taxon>Peronosporaceae</taxon>
        <taxon>Phytophthora</taxon>
    </lineage>
</organism>
<feature type="non-terminal residue" evidence="1">
    <location>
        <position position="1"/>
    </location>
</feature>
<proteinExistence type="predicted"/>
<gene>
    <name evidence="1" type="ORF">PHMEG_00024985</name>
</gene>
<keyword evidence="2" id="KW-1185">Reference proteome</keyword>
<evidence type="ECO:0000313" key="1">
    <source>
        <dbReference type="EMBL" id="OWZ03306.1"/>
    </source>
</evidence>
<protein>
    <submittedName>
        <fullName evidence="1">Uncharacterized protein</fullName>
    </submittedName>
</protein>
<evidence type="ECO:0000313" key="2">
    <source>
        <dbReference type="Proteomes" id="UP000198211"/>
    </source>
</evidence>
<comment type="caution">
    <text evidence="1">The sequence shown here is derived from an EMBL/GenBank/DDBJ whole genome shotgun (WGS) entry which is preliminary data.</text>
</comment>
<sequence>DHGEIAAWALESHRVEIVLETVQMNDRDLLWWILERTRFECETSRRTIRDGVQSAPSKMHMWFVKTFENSAVAVGAFRHRRSKVKLLDVRNYAASNKSCLA</sequence>